<dbReference type="GO" id="GO:0032259">
    <property type="term" value="P:methylation"/>
    <property type="evidence" value="ECO:0007669"/>
    <property type="project" value="UniProtKB-KW"/>
</dbReference>
<accession>A0ABN6XPN8</accession>
<dbReference type="PANTHER" id="PTHR43591">
    <property type="entry name" value="METHYLTRANSFERASE"/>
    <property type="match status" value="1"/>
</dbReference>
<protein>
    <submittedName>
        <fullName evidence="2">Ubiquinone/menaquinone biosynthesis methyltransferase</fullName>
    </submittedName>
</protein>
<keyword evidence="2" id="KW-0808">Transferase</keyword>
<dbReference type="GO" id="GO:0008168">
    <property type="term" value="F:methyltransferase activity"/>
    <property type="evidence" value="ECO:0007669"/>
    <property type="project" value="UniProtKB-KW"/>
</dbReference>
<feature type="domain" description="Methyltransferase type 11" evidence="1">
    <location>
        <begin position="45"/>
        <end position="141"/>
    </location>
</feature>
<dbReference type="SUPFAM" id="SSF53335">
    <property type="entry name" value="S-adenosyl-L-methionine-dependent methyltransferases"/>
    <property type="match status" value="1"/>
</dbReference>
<proteinExistence type="predicted"/>
<evidence type="ECO:0000313" key="3">
    <source>
        <dbReference type="Proteomes" id="UP001321498"/>
    </source>
</evidence>
<gene>
    <name evidence="2" type="primary">ubiE</name>
    <name evidence="2" type="ORF">GCM10025866_28710</name>
</gene>
<dbReference type="InterPro" id="IPR013216">
    <property type="entry name" value="Methyltransf_11"/>
</dbReference>
<dbReference type="Pfam" id="PF08241">
    <property type="entry name" value="Methyltransf_11"/>
    <property type="match status" value="1"/>
</dbReference>
<dbReference type="InterPro" id="IPR029063">
    <property type="entry name" value="SAM-dependent_MTases_sf"/>
</dbReference>
<evidence type="ECO:0000313" key="2">
    <source>
        <dbReference type="EMBL" id="BDZ46962.1"/>
    </source>
</evidence>
<dbReference type="PANTHER" id="PTHR43591:SF24">
    <property type="entry name" value="2-METHOXY-6-POLYPRENYL-1,4-BENZOQUINOL METHYLASE, MITOCHONDRIAL"/>
    <property type="match status" value="1"/>
</dbReference>
<keyword evidence="2" id="KW-0830">Ubiquinone</keyword>
<keyword evidence="3" id="KW-1185">Reference proteome</keyword>
<reference evidence="3" key="1">
    <citation type="journal article" date="2019" name="Int. J. Syst. Evol. Microbiol.">
        <title>The Global Catalogue of Microorganisms (GCM) 10K type strain sequencing project: providing services to taxonomists for standard genome sequencing and annotation.</title>
        <authorList>
            <consortium name="The Broad Institute Genomics Platform"/>
            <consortium name="The Broad Institute Genome Sequencing Center for Infectious Disease"/>
            <person name="Wu L."/>
            <person name="Ma J."/>
        </authorList>
    </citation>
    <scope>NUCLEOTIDE SEQUENCE [LARGE SCALE GENOMIC DNA]</scope>
    <source>
        <strain evidence="3">NBRC 108725</strain>
    </source>
</reference>
<dbReference type="Gene3D" id="3.40.50.150">
    <property type="entry name" value="Vaccinia Virus protein VP39"/>
    <property type="match status" value="1"/>
</dbReference>
<organism evidence="2 3">
    <name type="scientific">Naasia aerilata</name>
    <dbReference type="NCBI Taxonomy" id="1162966"/>
    <lineage>
        <taxon>Bacteria</taxon>
        <taxon>Bacillati</taxon>
        <taxon>Actinomycetota</taxon>
        <taxon>Actinomycetes</taxon>
        <taxon>Micrococcales</taxon>
        <taxon>Microbacteriaceae</taxon>
        <taxon>Naasia</taxon>
    </lineage>
</organism>
<keyword evidence="2" id="KW-0489">Methyltransferase</keyword>
<dbReference type="RefSeq" id="WP_286276948.1">
    <property type="nucleotide sequence ID" value="NZ_AP027731.1"/>
</dbReference>
<evidence type="ECO:0000259" key="1">
    <source>
        <dbReference type="Pfam" id="PF08241"/>
    </source>
</evidence>
<dbReference type="CDD" id="cd02440">
    <property type="entry name" value="AdoMet_MTases"/>
    <property type="match status" value="1"/>
</dbReference>
<dbReference type="Proteomes" id="UP001321498">
    <property type="component" value="Chromosome"/>
</dbReference>
<sequence>MASPDAAFAGSIPALYERHLGSMMFAPYARELAARLADLTSGRLLEIAAGTGIVTTALRERLPSAVEIVATDLNPAMIAVATEKPGMDGVEWLPADAQELPFGDGEFDVLTSSFGVMFFPDRNAGYREAVRVLRPGGRYVFTVWDSLEHNDFTRIVNDVAEAAFPDDPPRFIPRTPFGYSDQAAIRSDVLAAGFSDVGIETVPLPCRASSPRDPAVGICQGTPLRAEIEARGGDLGAVTDAAAVAIEEAYGAGPVTSRMQALVVTAVR</sequence>
<name>A0ABN6XPN8_9MICO</name>
<dbReference type="EMBL" id="AP027731">
    <property type="protein sequence ID" value="BDZ46962.1"/>
    <property type="molecule type" value="Genomic_DNA"/>
</dbReference>